<feature type="domain" description="Pyridoxamine 5'-phosphate oxidase Alr4036 family FMN-binding" evidence="2">
    <location>
        <begin position="15"/>
        <end position="100"/>
    </location>
</feature>
<dbReference type="RefSeq" id="WP_077921103.1">
    <property type="nucleotide sequence ID" value="NZ_SBLB01000003.1"/>
</dbReference>
<gene>
    <name evidence="3" type="ORF">EQG79_12000</name>
</gene>
<reference evidence="3 4" key="1">
    <citation type="submission" date="2019-01" db="EMBL/GenBank/DDBJ databases">
        <title>Spirosoma flava sp. nov., a propanil-degrading bacterium isolated from herbicide-contaminated soil.</title>
        <authorList>
            <person name="Zhang L."/>
            <person name="Jiang J.-D."/>
        </authorList>
    </citation>
    <scope>NUCLEOTIDE SEQUENCE [LARGE SCALE GENOMIC DNA]</scope>
    <source>
        <strain evidence="3 4">TY50</strain>
    </source>
</reference>
<evidence type="ECO:0000313" key="3">
    <source>
        <dbReference type="EMBL" id="RYC69329.1"/>
    </source>
</evidence>
<sequence length="203" mass="23051">MTPAPSLAELEADCWQQLATALEQKQNRTESHGFQTMTVATCTHLGADARTVVLRQVDADRKYVWFHTDARAEKVIQLEAFPNAVLLLWDPAQQIQLRLTIEPRLHTDDHVADDHWQKLWVGGRKQYLSAHTPGSVQPAPYPGFPPELGENLPSPEESEAGRPNFAVIECRVLAVDYLRLSRAGQTRARFEYEPNERFNWLAP</sequence>
<evidence type="ECO:0000259" key="2">
    <source>
        <dbReference type="Pfam" id="PF12766"/>
    </source>
</evidence>
<evidence type="ECO:0000256" key="1">
    <source>
        <dbReference type="SAM" id="MobiDB-lite"/>
    </source>
</evidence>
<accession>A0A4Q2UR87</accession>
<dbReference type="InterPro" id="IPR024624">
    <property type="entry name" value="Pyridox_Oxase_Alr4036_FMN-bd"/>
</dbReference>
<feature type="region of interest" description="Disordered" evidence="1">
    <location>
        <begin position="131"/>
        <end position="160"/>
    </location>
</feature>
<dbReference type="Proteomes" id="UP000290407">
    <property type="component" value="Unassembled WGS sequence"/>
</dbReference>
<dbReference type="Gene3D" id="2.30.110.10">
    <property type="entry name" value="Electron Transport, Fmn-binding Protein, Chain A"/>
    <property type="match status" value="1"/>
</dbReference>
<proteinExistence type="predicted"/>
<dbReference type="SUPFAM" id="SSF50475">
    <property type="entry name" value="FMN-binding split barrel"/>
    <property type="match status" value="1"/>
</dbReference>
<protein>
    <submittedName>
        <fullName evidence="3">Pyridoxamine 5'-phosphate oxidase</fullName>
    </submittedName>
</protein>
<name>A0A4Q2UR87_9BACT</name>
<organism evidence="3 4">
    <name type="scientific">Spirosoma sordidisoli</name>
    <dbReference type="NCBI Taxonomy" id="2502893"/>
    <lineage>
        <taxon>Bacteria</taxon>
        <taxon>Pseudomonadati</taxon>
        <taxon>Bacteroidota</taxon>
        <taxon>Cytophagia</taxon>
        <taxon>Cytophagales</taxon>
        <taxon>Cytophagaceae</taxon>
        <taxon>Spirosoma</taxon>
    </lineage>
</organism>
<dbReference type="GO" id="GO:0010181">
    <property type="term" value="F:FMN binding"/>
    <property type="evidence" value="ECO:0007669"/>
    <property type="project" value="InterPro"/>
</dbReference>
<keyword evidence="4" id="KW-1185">Reference proteome</keyword>
<comment type="caution">
    <text evidence="3">The sequence shown here is derived from an EMBL/GenBank/DDBJ whole genome shotgun (WGS) entry which is preliminary data.</text>
</comment>
<dbReference type="InterPro" id="IPR012349">
    <property type="entry name" value="Split_barrel_FMN-bd"/>
</dbReference>
<dbReference type="AlphaFoldDB" id="A0A4Q2UR87"/>
<evidence type="ECO:0000313" key="4">
    <source>
        <dbReference type="Proteomes" id="UP000290407"/>
    </source>
</evidence>
<dbReference type="EMBL" id="SBLB01000003">
    <property type="protein sequence ID" value="RYC69329.1"/>
    <property type="molecule type" value="Genomic_DNA"/>
</dbReference>
<dbReference type="Pfam" id="PF12766">
    <property type="entry name" value="Pyridox_oxase_2"/>
    <property type="match status" value="1"/>
</dbReference>